<protein>
    <submittedName>
        <fullName evidence="2">Uncharacterized protein</fullName>
    </submittedName>
</protein>
<sequence>MWQKKGPEETRNRPSPQQPQYQQQFKPRSDGNSSGVPRQDFEGGGSAAAGRGRDERDGRGGRGKGRGRGGRGGREEQGSEKAVPAPPFGPAAVRPVFVPREEGAQSKQGGGAEGERVGIEEGGGEAAVVEEYWRYLDSTFKTKRKFAVGETDVEVWRDVWKAAALSSPGPAHVLPVLYASLPDSPSTRVDPQDVLSVLARLCKDFAKPNPPVPTNVSVEVLETSVRLLELRLASQAAEVGDVPASLSTSDQLKADFVQACAGILRTELSQAQRVTSLLSQGQAAIAKYQEALRSSQRERGGARGDAASSGVMPSESVVTHTPWEGWKVHPTLGWLVDGEWLDIHAIPKGPFESPAAYGEKLLRLWTLLAFYWAAGAVWPKCRACPQQGPANAAASAGAQREVKQCGEPLLSPVQEGSSATCTYRLRGPGRGVCGREAAWECARRQRGHDAFCRDCVTKQQRALVGSPGVAASTDVYDAVVVGETVKAQGLVYRLKELRSRKPPTIEPNWRTSYRLQPSGMLAVVRLSACGEPLNRESPVEWAETVVDVRLGGQEDEPSRRKRGEMSIRLLTSGDCPGLPPDGASHLERGVRLAVLDLRVFTPEVLRPLLVGRFKTI</sequence>
<organism evidence="2">
    <name type="scientific">Chromera velia CCMP2878</name>
    <dbReference type="NCBI Taxonomy" id="1169474"/>
    <lineage>
        <taxon>Eukaryota</taxon>
        <taxon>Sar</taxon>
        <taxon>Alveolata</taxon>
        <taxon>Colpodellida</taxon>
        <taxon>Chromeraceae</taxon>
        <taxon>Chromera</taxon>
    </lineage>
</organism>
<dbReference type="EMBL" id="CDMZ01005412">
    <property type="protein sequence ID" value="CEM52887.1"/>
    <property type="molecule type" value="Genomic_DNA"/>
</dbReference>
<dbReference type="AlphaFoldDB" id="A0A0G4I765"/>
<feature type="compositionally biased region" description="Basic residues" evidence="1">
    <location>
        <begin position="61"/>
        <end position="71"/>
    </location>
</feature>
<evidence type="ECO:0000313" key="2">
    <source>
        <dbReference type="EMBL" id="CEM52887.1"/>
    </source>
</evidence>
<feature type="compositionally biased region" description="Low complexity" evidence="1">
    <location>
        <begin position="14"/>
        <end position="24"/>
    </location>
</feature>
<reference evidence="2" key="1">
    <citation type="submission" date="2014-11" db="EMBL/GenBank/DDBJ databases">
        <authorList>
            <person name="Otto D Thomas"/>
            <person name="Naeem Raeece"/>
        </authorList>
    </citation>
    <scope>NUCLEOTIDE SEQUENCE</scope>
</reference>
<accession>A0A0G4I765</accession>
<evidence type="ECO:0000256" key="1">
    <source>
        <dbReference type="SAM" id="MobiDB-lite"/>
    </source>
</evidence>
<gene>
    <name evidence="2" type="ORF">Cvel_11581</name>
</gene>
<feature type="compositionally biased region" description="Basic and acidic residues" evidence="1">
    <location>
        <begin position="51"/>
        <end position="60"/>
    </location>
</feature>
<feature type="compositionally biased region" description="Basic and acidic residues" evidence="1">
    <location>
        <begin position="1"/>
        <end position="12"/>
    </location>
</feature>
<feature type="region of interest" description="Disordered" evidence="1">
    <location>
        <begin position="295"/>
        <end position="314"/>
    </location>
</feature>
<name>A0A0G4I765_9ALVE</name>
<feature type="region of interest" description="Disordered" evidence="1">
    <location>
        <begin position="1"/>
        <end position="93"/>
    </location>
</feature>
<proteinExistence type="predicted"/>
<dbReference type="VEuPathDB" id="CryptoDB:Cvel_11581"/>